<dbReference type="SUPFAM" id="SSF54909">
    <property type="entry name" value="Dimeric alpha+beta barrel"/>
    <property type="match status" value="1"/>
</dbReference>
<evidence type="ECO:0000313" key="2">
    <source>
        <dbReference type="EMBL" id="PCJ26688.1"/>
    </source>
</evidence>
<dbReference type="Proteomes" id="UP000218327">
    <property type="component" value="Unassembled WGS sequence"/>
</dbReference>
<protein>
    <submittedName>
        <fullName evidence="2">NIPSNAP family protein</fullName>
    </submittedName>
</protein>
<accession>A0A2A5B6E4</accession>
<organism evidence="2 3">
    <name type="scientific">SAR86 cluster bacterium</name>
    <dbReference type="NCBI Taxonomy" id="2030880"/>
    <lineage>
        <taxon>Bacteria</taxon>
        <taxon>Pseudomonadati</taxon>
        <taxon>Pseudomonadota</taxon>
        <taxon>Gammaproteobacteria</taxon>
        <taxon>SAR86 cluster</taxon>
    </lineage>
</organism>
<dbReference type="InterPro" id="IPR011008">
    <property type="entry name" value="Dimeric_a/b-barrel"/>
</dbReference>
<sequence length="127" mass="14022">MIGLGAGVLVSSSAQDNGKVFELRVYTATEGNLDNLHARFRDHTTRIFSNHGMKVIGYWTPTDEDEVDNTLIYILEHASQDAANASWRAFGQDPEWKSVADASNANGPILAGVERRYMTATDFSPMK</sequence>
<dbReference type="AlphaFoldDB" id="A0A2A5B6E4"/>
<dbReference type="Pfam" id="PF07978">
    <property type="entry name" value="NIPSNAP"/>
    <property type="match status" value="1"/>
</dbReference>
<dbReference type="InterPro" id="IPR012577">
    <property type="entry name" value="NIPSNAP"/>
</dbReference>
<proteinExistence type="predicted"/>
<dbReference type="Gene3D" id="3.30.70.100">
    <property type="match status" value="1"/>
</dbReference>
<gene>
    <name evidence="2" type="ORF">COA96_04660</name>
</gene>
<comment type="caution">
    <text evidence="2">The sequence shown here is derived from an EMBL/GenBank/DDBJ whole genome shotgun (WGS) entry which is preliminary data.</text>
</comment>
<name>A0A2A5B6E4_9GAMM</name>
<reference evidence="3" key="1">
    <citation type="submission" date="2017-08" db="EMBL/GenBank/DDBJ databases">
        <title>A dynamic microbial community with high functional redundancy inhabits the cold, oxic subseafloor aquifer.</title>
        <authorList>
            <person name="Tully B.J."/>
            <person name="Wheat C.G."/>
            <person name="Glazer B.T."/>
            <person name="Huber J.A."/>
        </authorList>
    </citation>
    <scope>NUCLEOTIDE SEQUENCE [LARGE SCALE GENOMIC DNA]</scope>
</reference>
<evidence type="ECO:0000313" key="3">
    <source>
        <dbReference type="Proteomes" id="UP000218327"/>
    </source>
</evidence>
<evidence type="ECO:0000259" key="1">
    <source>
        <dbReference type="Pfam" id="PF07978"/>
    </source>
</evidence>
<dbReference type="EMBL" id="NVVJ01000010">
    <property type="protein sequence ID" value="PCJ26688.1"/>
    <property type="molecule type" value="Genomic_DNA"/>
</dbReference>
<feature type="domain" description="NIPSNAP" evidence="1">
    <location>
        <begin position="21"/>
        <end position="125"/>
    </location>
</feature>